<feature type="transmembrane region" description="Helical" evidence="1">
    <location>
        <begin position="49"/>
        <end position="70"/>
    </location>
</feature>
<accession>A0ABP6QKG3</accession>
<feature type="transmembrane region" description="Helical" evidence="1">
    <location>
        <begin position="218"/>
        <end position="240"/>
    </location>
</feature>
<dbReference type="Proteomes" id="UP001501237">
    <property type="component" value="Unassembled WGS sequence"/>
</dbReference>
<protein>
    <submittedName>
        <fullName evidence="2">DUF4184 family protein</fullName>
    </submittedName>
</protein>
<evidence type="ECO:0000256" key="1">
    <source>
        <dbReference type="SAM" id="Phobius"/>
    </source>
</evidence>
<reference evidence="3" key="1">
    <citation type="journal article" date="2019" name="Int. J. Syst. Evol. Microbiol.">
        <title>The Global Catalogue of Microorganisms (GCM) 10K type strain sequencing project: providing services to taxonomists for standard genome sequencing and annotation.</title>
        <authorList>
            <consortium name="The Broad Institute Genomics Platform"/>
            <consortium name="The Broad Institute Genome Sequencing Center for Infectious Disease"/>
            <person name="Wu L."/>
            <person name="Ma J."/>
        </authorList>
    </citation>
    <scope>NUCLEOTIDE SEQUENCE [LARGE SCALE GENOMIC DNA]</scope>
    <source>
        <strain evidence="3">JCM 9377</strain>
    </source>
</reference>
<evidence type="ECO:0000313" key="2">
    <source>
        <dbReference type="EMBL" id="GAA3223996.1"/>
    </source>
</evidence>
<feature type="transmembrane region" description="Helical" evidence="1">
    <location>
        <begin position="187"/>
        <end position="206"/>
    </location>
</feature>
<proteinExistence type="predicted"/>
<feature type="transmembrane region" description="Helical" evidence="1">
    <location>
        <begin position="147"/>
        <end position="166"/>
    </location>
</feature>
<dbReference type="InterPro" id="IPR025238">
    <property type="entry name" value="DUF4184"/>
</dbReference>
<name>A0ABP6QKG3_9ACTN</name>
<keyword evidence="1" id="KW-0472">Membrane</keyword>
<keyword evidence="1" id="KW-1133">Transmembrane helix</keyword>
<evidence type="ECO:0000313" key="3">
    <source>
        <dbReference type="Proteomes" id="UP001501237"/>
    </source>
</evidence>
<dbReference type="EMBL" id="BAAAUV010000014">
    <property type="protein sequence ID" value="GAA3223996.1"/>
    <property type="molecule type" value="Genomic_DNA"/>
</dbReference>
<comment type="caution">
    <text evidence="2">The sequence shown here is derived from an EMBL/GenBank/DDBJ whole genome shotgun (WGS) entry which is preliminary data.</text>
</comment>
<dbReference type="Pfam" id="PF13803">
    <property type="entry name" value="DUF4184"/>
    <property type="match status" value="1"/>
</dbReference>
<keyword evidence="1" id="KW-0812">Transmembrane</keyword>
<gene>
    <name evidence="2" type="ORF">GCM10010468_50760</name>
</gene>
<organism evidence="2 3">
    <name type="scientific">Actinocorallia longicatena</name>
    <dbReference type="NCBI Taxonomy" id="111803"/>
    <lineage>
        <taxon>Bacteria</taxon>
        <taxon>Bacillati</taxon>
        <taxon>Actinomycetota</taxon>
        <taxon>Actinomycetes</taxon>
        <taxon>Streptosporangiales</taxon>
        <taxon>Thermomonosporaceae</taxon>
        <taxon>Actinocorallia</taxon>
    </lineage>
</organism>
<sequence>MPFTVSHVAAILPLRGGRLIPSALAVGAMAPDVPLFAPLSTRDHTHGPVGLLTETLVFAVVLFALFHGLFKWPVLALAPRYLRERLTGPAGAFRFRVADVPWLLLAFLVGEATHVLWDAFTHRTGPAVERLPVLATQVGDGMPFYRYAQYGSGVFGLVVLGVWFAFWLRRAGTVADPVGPASAATRILVAVGCSAGALAGATHGVLSRGASGQVAHAVVGVMVGAGACVFLYAVAGWPAFSRRR</sequence>
<keyword evidence="3" id="KW-1185">Reference proteome</keyword>
<dbReference type="RefSeq" id="WP_344832789.1">
    <property type="nucleotide sequence ID" value="NZ_BAAAUV010000014.1"/>
</dbReference>